<protein>
    <recommendedName>
        <fullName evidence="1">Pyridoxamine 5'-phosphate oxidase N-terminal domain-containing protein</fullName>
    </recommendedName>
</protein>
<evidence type="ECO:0000259" key="1">
    <source>
        <dbReference type="Pfam" id="PF01243"/>
    </source>
</evidence>
<accession>A0A254N6P7</accession>
<dbReference type="EMBL" id="NISI01000011">
    <property type="protein sequence ID" value="OWR02047.1"/>
    <property type="molecule type" value="Genomic_DNA"/>
</dbReference>
<name>A0A254N6P7_9BURK</name>
<dbReference type="Gene3D" id="2.30.110.10">
    <property type="entry name" value="Electron Transport, Fmn-binding Protein, Chain A"/>
    <property type="match status" value="1"/>
</dbReference>
<dbReference type="InterPro" id="IPR011576">
    <property type="entry name" value="Pyridox_Oxase_N"/>
</dbReference>
<dbReference type="PANTHER" id="PTHR42815:SF2">
    <property type="entry name" value="FAD-BINDING, PUTATIVE (AFU_ORTHOLOGUE AFUA_6G07600)-RELATED"/>
    <property type="match status" value="1"/>
</dbReference>
<dbReference type="InterPro" id="IPR024029">
    <property type="entry name" value="Pyridox_Oxase_FMN-dep"/>
</dbReference>
<dbReference type="Pfam" id="PF01243">
    <property type="entry name" value="PNPOx_N"/>
    <property type="match status" value="1"/>
</dbReference>
<organism evidence="2 3">
    <name type="scientific">Roseateles puraquae</name>
    <dbReference type="NCBI Taxonomy" id="431059"/>
    <lineage>
        <taxon>Bacteria</taxon>
        <taxon>Pseudomonadati</taxon>
        <taxon>Pseudomonadota</taxon>
        <taxon>Betaproteobacteria</taxon>
        <taxon>Burkholderiales</taxon>
        <taxon>Sphaerotilaceae</taxon>
        <taxon>Roseateles</taxon>
    </lineage>
</organism>
<dbReference type="SUPFAM" id="SSF50475">
    <property type="entry name" value="FMN-binding split barrel"/>
    <property type="match status" value="1"/>
</dbReference>
<comment type="caution">
    <text evidence="2">The sequence shown here is derived from an EMBL/GenBank/DDBJ whole genome shotgun (WGS) entry which is preliminary data.</text>
</comment>
<dbReference type="RefSeq" id="WP_088485435.1">
    <property type="nucleotide sequence ID" value="NZ_NISI01000011.1"/>
</dbReference>
<dbReference type="Proteomes" id="UP000197446">
    <property type="component" value="Unassembled WGS sequence"/>
</dbReference>
<keyword evidence="3" id="KW-1185">Reference proteome</keyword>
<proteinExistence type="predicted"/>
<evidence type="ECO:0000313" key="3">
    <source>
        <dbReference type="Proteomes" id="UP000197446"/>
    </source>
</evidence>
<evidence type="ECO:0000313" key="2">
    <source>
        <dbReference type="EMBL" id="OWR02047.1"/>
    </source>
</evidence>
<dbReference type="NCBIfam" id="TIGR04025">
    <property type="entry name" value="PPOX_FMN_DR2398"/>
    <property type="match status" value="1"/>
</dbReference>
<feature type="domain" description="Pyridoxamine 5'-phosphate oxidase N-terminal" evidence="1">
    <location>
        <begin position="45"/>
        <end position="164"/>
    </location>
</feature>
<dbReference type="InterPro" id="IPR012349">
    <property type="entry name" value="Split_barrel_FMN-bd"/>
</dbReference>
<dbReference type="AlphaFoldDB" id="A0A254N6P7"/>
<dbReference type="OrthoDB" id="9796486at2"/>
<sequence length="220" mass="24353">MTAPLPQRLTHRLTADILQDEAQLRALIGEPAPLTCAKITDRLNHATRVFVERAPLVCLATSDAQGRCDVSPRGDPAGFVRILDDRTLLLPERPGNRLADSLRNLLANPRLGLLFIIPGATETFRVNGRGLLTTDAALLAPSTLEGKAPRLGVIVDIEEAYTQCSKAFLRSHFWNPSRFIDPAELPTGGQIHRAIQGDTFDAAQYDAERAERYRRREGFY</sequence>
<reference evidence="2 3" key="1">
    <citation type="journal article" date="2007" name="Int. J. Syst. Evol. Microbiol.">
        <title>Description of Pelomonas aquatica sp. nov. and Pelomonas puraquae sp. nov., isolated from industrial and haemodialysis water.</title>
        <authorList>
            <person name="Gomila M."/>
            <person name="Bowien B."/>
            <person name="Falsen E."/>
            <person name="Moore E.R."/>
            <person name="Lalucat J."/>
        </authorList>
    </citation>
    <scope>NUCLEOTIDE SEQUENCE [LARGE SCALE GENOMIC DNA]</scope>
    <source>
        <strain evidence="2 3">CCUG 52769</strain>
    </source>
</reference>
<dbReference type="PANTHER" id="PTHR42815">
    <property type="entry name" value="FAD-BINDING, PUTATIVE (AFU_ORTHOLOGUE AFUA_6G07600)-RELATED"/>
    <property type="match status" value="1"/>
</dbReference>
<gene>
    <name evidence="2" type="ORF">CDO81_22245</name>
</gene>